<dbReference type="SUPFAM" id="SSF51556">
    <property type="entry name" value="Metallo-dependent hydrolases"/>
    <property type="match status" value="1"/>
</dbReference>
<dbReference type="AlphaFoldDB" id="A0A955HYA0"/>
<keyword evidence="1" id="KW-0378">Hydrolase</keyword>
<dbReference type="Proteomes" id="UP000748332">
    <property type="component" value="Unassembled WGS sequence"/>
</dbReference>
<reference evidence="1" key="1">
    <citation type="submission" date="2020-04" db="EMBL/GenBank/DDBJ databases">
        <authorList>
            <person name="Zhang T."/>
        </authorList>
    </citation>
    <scope>NUCLEOTIDE SEQUENCE</scope>
    <source>
        <strain evidence="1">HKST-UBA16</strain>
    </source>
</reference>
<protein>
    <submittedName>
        <fullName evidence="1">TatD family hydrolase</fullName>
    </submittedName>
</protein>
<dbReference type="Gene3D" id="3.20.20.140">
    <property type="entry name" value="Metal-dependent hydrolases"/>
    <property type="match status" value="1"/>
</dbReference>
<dbReference type="GO" id="GO:0016788">
    <property type="term" value="F:hydrolase activity, acting on ester bonds"/>
    <property type="evidence" value="ECO:0007669"/>
    <property type="project" value="InterPro"/>
</dbReference>
<gene>
    <name evidence="1" type="ORF">KC622_02895</name>
</gene>
<evidence type="ECO:0000313" key="2">
    <source>
        <dbReference type="Proteomes" id="UP000748332"/>
    </source>
</evidence>
<dbReference type="Pfam" id="PF01026">
    <property type="entry name" value="TatD_DNase"/>
    <property type="match status" value="1"/>
</dbReference>
<proteinExistence type="predicted"/>
<feature type="non-terminal residue" evidence="1">
    <location>
        <position position="89"/>
    </location>
</feature>
<reference evidence="1" key="2">
    <citation type="journal article" date="2021" name="Microbiome">
        <title>Successional dynamics and alternative stable states in a saline activated sludge microbial community over 9 years.</title>
        <authorList>
            <person name="Wang Y."/>
            <person name="Ye J."/>
            <person name="Ju F."/>
            <person name="Liu L."/>
            <person name="Boyd J.A."/>
            <person name="Deng Y."/>
            <person name="Parks D.H."/>
            <person name="Jiang X."/>
            <person name="Yin X."/>
            <person name="Woodcroft B.J."/>
            <person name="Tyson G.W."/>
            <person name="Hugenholtz P."/>
            <person name="Polz M.F."/>
            <person name="Zhang T."/>
        </authorList>
    </citation>
    <scope>NUCLEOTIDE SEQUENCE</scope>
    <source>
        <strain evidence="1">HKST-UBA16</strain>
    </source>
</reference>
<comment type="caution">
    <text evidence="1">The sequence shown here is derived from an EMBL/GenBank/DDBJ whole genome shotgun (WGS) entry which is preliminary data.</text>
</comment>
<sequence>MFDSHTHLEEDLLKQNRNEIIDEFIQAGGKGLLNVGYTIESNLEALKSASSWLSYPEIVVKTSIGLHPTIFCQNSNIQNAITNYNQTRK</sequence>
<organism evidence="1 2">
    <name type="scientific">Candidatus Dojkabacteria bacterium</name>
    <dbReference type="NCBI Taxonomy" id="2099670"/>
    <lineage>
        <taxon>Bacteria</taxon>
        <taxon>Candidatus Dojkabacteria</taxon>
    </lineage>
</organism>
<dbReference type="EMBL" id="JAGQLM010000126">
    <property type="protein sequence ID" value="MCA9375251.1"/>
    <property type="molecule type" value="Genomic_DNA"/>
</dbReference>
<accession>A0A955HYA0</accession>
<dbReference type="InterPro" id="IPR001130">
    <property type="entry name" value="TatD-like"/>
</dbReference>
<dbReference type="InterPro" id="IPR032466">
    <property type="entry name" value="Metal_Hydrolase"/>
</dbReference>
<evidence type="ECO:0000313" key="1">
    <source>
        <dbReference type="EMBL" id="MCA9375251.1"/>
    </source>
</evidence>
<name>A0A955HYA0_9BACT</name>